<evidence type="ECO:0000313" key="18">
    <source>
        <dbReference type="Proteomes" id="UP000701341"/>
    </source>
</evidence>
<dbReference type="GO" id="GO:0071555">
    <property type="term" value="P:cell wall organization"/>
    <property type="evidence" value="ECO:0007669"/>
    <property type="project" value="UniProtKB-KW"/>
</dbReference>
<dbReference type="PANTHER" id="PTHR31736:SF19">
    <property type="entry name" value="PECTIN LYASE SUPERFAMILY PROTEIN-RELATED"/>
    <property type="match status" value="1"/>
</dbReference>
<dbReference type="GO" id="GO:0005576">
    <property type="term" value="C:extracellular region"/>
    <property type="evidence" value="ECO:0007669"/>
    <property type="project" value="UniProtKB-SubCell"/>
</dbReference>
<keyword evidence="7" id="KW-0325">Glycoprotein</keyword>
<dbReference type="InterPro" id="IPR011050">
    <property type="entry name" value="Pectin_lyase_fold/virulence"/>
</dbReference>
<dbReference type="GO" id="GO:0046576">
    <property type="term" value="F:rhamnogalacturonan alpha-L-rhamnopyranosyl-(1-&gt;4)-alpha-D-galactopyranosyluronide lyase activity"/>
    <property type="evidence" value="ECO:0007669"/>
    <property type="project" value="UniProtKB-ARBA"/>
</dbReference>
<evidence type="ECO:0000256" key="10">
    <source>
        <dbReference type="ARBA" id="ARBA00023316"/>
    </source>
</evidence>
<name>A0A9P5GNF3_PENCR</name>
<dbReference type="SUPFAM" id="SSF51126">
    <property type="entry name" value="Pectin lyase-like"/>
    <property type="match status" value="1"/>
</dbReference>
<dbReference type="PANTHER" id="PTHR31736">
    <property type="match status" value="1"/>
</dbReference>
<accession>A0A9P5GNF3</accession>
<evidence type="ECO:0000256" key="7">
    <source>
        <dbReference type="ARBA" id="ARBA00023180"/>
    </source>
</evidence>
<sequence length="447" mass="47410">MYFSSAIAIGLAPLLANAYLSGSVGPTTTVASKSANKICNVLDYGAVADKSTDIGAAITSAWADCRNGGVVYIPSGDYAFESWVTLSGGQSCAIQLDGILYRTGTDDGNMIMVKHTKDFELFSSTSKGAVQGYGYEYHKKGSSSGARILRLYDVTDFSVHDIALVDAPAFHFSLDTCVNGEVYNLAIRGGDKGGLDGLDVWSTNIWIHDVEVTNKDECVTVKSPAKNILVENIYCNWSGGCAMGSLGTDVEISDITYRNVYTWKSNQMYMVKSNGGSGNVENLILENFIGHGNAYSLDIDSAWSSMKKVSGDGVQLNNVTIRNWKGTEANGAQRGPIKVKCADGAPCTDVTIEDFAMWTESGSYQWYNCESAYGSGACLRDGDKHTAYTTTQTVKSAPSGYSAPTMASDLATAFGTVSQIPIPAIPTSFYPGATPVSALAGAKATSS</sequence>
<comment type="caution">
    <text evidence="17">The sequence shown here is derived from an EMBL/GenBank/DDBJ whole genome shotgun (WGS) entry which is preliminary data.</text>
</comment>
<feature type="signal peptide" evidence="15">
    <location>
        <begin position="1"/>
        <end position="18"/>
    </location>
</feature>
<keyword evidence="9 14" id="KW-0326">Glycosidase</keyword>
<evidence type="ECO:0000256" key="9">
    <source>
        <dbReference type="ARBA" id="ARBA00023295"/>
    </source>
</evidence>
<evidence type="ECO:0000256" key="1">
    <source>
        <dbReference type="ARBA" id="ARBA00004613"/>
    </source>
</evidence>
<keyword evidence="3" id="KW-0964">Secreted</keyword>
<evidence type="ECO:0000256" key="6">
    <source>
        <dbReference type="ARBA" id="ARBA00023157"/>
    </source>
</evidence>
<dbReference type="AlphaFoldDB" id="A0A9P5GNF3"/>
<keyword evidence="8" id="KW-0119">Carbohydrate metabolism</keyword>
<dbReference type="InterPro" id="IPR000743">
    <property type="entry name" value="Glyco_hydro_28"/>
</dbReference>
<keyword evidence="18" id="KW-1185">Reference proteome</keyword>
<evidence type="ECO:0000256" key="5">
    <source>
        <dbReference type="ARBA" id="ARBA00022801"/>
    </source>
</evidence>
<dbReference type="InterPro" id="IPR024535">
    <property type="entry name" value="RHGA/B-epi-like_pectate_lyase"/>
</dbReference>
<protein>
    <recommendedName>
        <fullName evidence="13">rhamnogalacturonan hydrolase</fullName>
        <ecNumber evidence="13">3.2.1.171</ecNumber>
    </recommendedName>
</protein>
<keyword evidence="11" id="KW-0624">Polysaccharide degradation</keyword>
<evidence type="ECO:0000256" key="12">
    <source>
        <dbReference type="ARBA" id="ARBA00051850"/>
    </source>
</evidence>
<dbReference type="EMBL" id="JAAOZQ010000043">
    <property type="protein sequence ID" value="KAF7523601.1"/>
    <property type="molecule type" value="Genomic_DNA"/>
</dbReference>
<evidence type="ECO:0000256" key="14">
    <source>
        <dbReference type="RuleBase" id="RU361169"/>
    </source>
</evidence>
<comment type="similarity">
    <text evidence="2 14">Belongs to the glycosyl hydrolase 28 family.</text>
</comment>
<dbReference type="InterPro" id="IPR012334">
    <property type="entry name" value="Pectin_lyas_fold"/>
</dbReference>
<evidence type="ECO:0000256" key="8">
    <source>
        <dbReference type="ARBA" id="ARBA00023277"/>
    </source>
</evidence>
<dbReference type="Pfam" id="PF00295">
    <property type="entry name" value="Glyco_hydro_28"/>
    <property type="match status" value="1"/>
</dbReference>
<evidence type="ECO:0000313" key="17">
    <source>
        <dbReference type="EMBL" id="KAF7523601.1"/>
    </source>
</evidence>
<feature type="domain" description="Rhamnogalacturonase A/B/Epimerase-like pectate lyase" evidence="16">
    <location>
        <begin position="39"/>
        <end position="84"/>
    </location>
</feature>
<gene>
    <name evidence="17" type="ORF">PCG10_006579</name>
</gene>
<keyword evidence="6" id="KW-1015">Disulfide bond</keyword>
<comment type="subcellular location">
    <subcellularLocation>
        <location evidence="1">Secreted</location>
    </subcellularLocation>
</comment>
<comment type="catalytic activity">
    <reaction evidence="12">
        <text>Endohydrolysis of alpha-D-GalA-(1-&gt;2)-alpha-L-Rha glycosidic bond in the rhamnogalacturonan I backbone with initial inversion of anomeric configuration releasing oligosaccharides with beta-D-GalA at the reducing end.</text>
        <dbReference type="EC" id="3.2.1.171"/>
    </reaction>
</comment>
<evidence type="ECO:0000256" key="11">
    <source>
        <dbReference type="ARBA" id="ARBA00023326"/>
    </source>
</evidence>
<dbReference type="FunFam" id="2.160.20.10:FF:000025">
    <property type="entry name" value="Probable rhamnogalacturonase B"/>
    <property type="match status" value="1"/>
</dbReference>
<dbReference type="Pfam" id="PF12708">
    <property type="entry name" value="Pect-lyase_RHGA_epim"/>
    <property type="match status" value="1"/>
</dbReference>
<reference evidence="17" key="1">
    <citation type="submission" date="2020-02" db="EMBL/GenBank/DDBJ databases">
        <authorList>
            <person name="Lichtner F.J."/>
        </authorList>
    </citation>
    <scope>NUCLEOTIDE SEQUENCE</scope>
    <source>
        <strain evidence="17">G10</strain>
    </source>
</reference>
<evidence type="ECO:0000259" key="16">
    <source>
        <dbReference type="Pfam" id="PF12708"/>
    </source>
</evidence>
<dbReference type="GO" id="GO:0000272">
    <property type="term" value="P:polysaccharide catabolic process"/>
    <property type="evidence" value="ECO:0007669"/>
    <property type="project" value="UniProtKB-KW"/>
</dbReference>
<evidence type="ECO:0000256" key="3">
    <source>
        <dbReference type="ARBA" id="ARBA00022525"/>
    </source>
</evidence>
<organism evidence="17 18">
    <name type="scientific">Penicillium crustosum</name>
    <name type="common">Blue mold fungus</name>
    <dbReference type="NCBI Taxonomy" id="36656"/>
    <lineage>
        <taxon>Eukaryota</taxon>
        <taxon>Fungi</taxon>
        <taxon>Dikarya</taxon>
        <taxon>Ascomycota</taxon>
        <taxon>Pezizomycotina</taxon>
        <taxon>Eurotiomycetes</taxon>
        <taxon>Eurotiomycetidae</taxon>
        <taxon>Eurotiales</taxon>
        <taxon>Aspergillaceae</taxon>
        <taxon>Penicillium</taxon>
    </lineage>
</organism>
<keyword evidence="4 15" id="KW-0732">Signal</keyword>
<evidence type="ECO:0000256" key="4">
    <source>
        <dbReference type="ARBA" id="ARBA00022729"/>
    </source>
</evidence>
<evidence type="ECO:0000256" key="2">
    <source>
        <dbReference type="ARBA" id="ARBA00008834"/>
    </source>
</evidence>
<dbReference type="Gene3D" id="2.160.20.10">
    <property type="entry name" value="Single-stranded right-handed beta-helix, Pectin lyase-like"/>
    <property type="match status" value="1"/>
</dbReference>
<evidence type="ECO:0000256" key="13">
    <source>
        <dbReference type="ARBA" id="ARBA00066935"/>
    </source>
</evidence>
<dbReference type="Proteomes" id="UP000701341">
    <property type="component" value="Unassembled WGS sequence"/>
</dbReference>
<dbReference type="OrthoDB" id="2268901at2759"/>
<dbReference type="GO" id="GO:0004650">
    <property type="term" value="F:polygalacturonase activity"/>
    <property type="evidence" value="ECO:0007669"/>
    <property type="project" value="InterPro"/>
</dbReference>
<keyword evidence="10" id="KW-0961">Cell wall biogenesis/degradation</keyword>
<feature type="chain" id="PRO_5040344543" description="rhamnogalacturonan hydrolase" evidence="15">
    <location>
        <begin position="19"/>
        <end position="447"/>
    </location>
</feature>
<proteinExistence type="inferred from homology"/>
<evidence type="ECO:0000256" key="15">
    <source>
        <dbReference type="SAM" id="SignalP"/>
    </source>
</evidence>
<keyword evidence="5 14" id="KW-0378">Hydrolase</keyword>
<dbReference type="EC" id="3.2.1.171" evidence="13"/>